<feature type="transmembrane region" description="Helical" evidence="9">
    <location>
        <begin position="278"/>
        <end position="308"/>
    </location>
</feature>
<dbReference type="AlphaFoldDB" id="A0A233V2R8"/>
<evidence type="ECO:0000256" key="5">
    <source>
        <dbReference type="ARBA" id="ARBA00022741"/>
    </source>
</evidence>
<comment type="caution">
    <text evidence="12">The sequence shown here is derived from an EMBL/GenBank/DDBJ whole genome shotgun (WGS) entry which is preliminary data.</text>
</comment>
<gene>
    <name evidence="12" type="ORF">B9N49_08225</name>
</gene>
<dbReference type="SUPFAM" id="SSF52540">
    <property type="entry name" value="P-loop containing nucleoside triphosphate hydrolases"/>
    <property type="match status" value="1"/>
</dbReference>
<keyword evidence="8 9" id="KW-0472">Membrane</keyword>
<feature type="transmembrane region" description="Helical" evidence="9">
    <location>
        <begin position="185"/>
        <end position="203"/>
    </location>
</feature>
<organism evidence="12 13">
    <name type="scientific">Finegoldia magna</name>
    <name type="common">Peptostreptococcus magnus</name>
    <dbReference type="NCBI Taxonomy" id="1260"/>
    <lineage>
        <taxon>Bacteria</taxon>
        <taxon>Bacillati</taxon>
        <taxon>Bacillota</taxon>
        <taxon>Tissierellia</taxon>
        <taxon>Tissierellales</taxon>
        <taxon>Peptoniphilaceae</taxon>
        <taxon>Finegoldia</taxon>
    </lineage>
</organism>
<keyword evidence="6" id="KW-0067">ATP-binding</keyword>
<dbReference type="PROSITE" id="PS50929">
    <property type="entry name" value="ABC_TM1F"/>
    <property type="match status" value="1"/>
</dbReference>
<dbReference type="Pfam" id="PF00005">
    <property type="entry name" value="ABC_tran"/>
    <property type="match status" value="1"/>
</dbReference>
<proteinExistence type="predicted"/>
<dbReference type="PANTHER" id="PTHR43394">
    <property type="entry name" value="ATP-DEPENDENT PERMEASE MDL1, MITOCHONDRIAL"/>
    <property type="match status" value="1"/>
</dbReference>
<dbReference type="InterPro" id="IPR003593">
    <property type="entry name" value="AAA+_ATPase"/>
</dbReference>
<dbReference type="CDD" id="cd03254">
    <property type="entry name" value="ABCC_Glucan_exporter_like"/>
    <property type="match status" value="1"/>
</dbReference>
<dbReference type="InterPro" id="IPR017871">
    <property type="entry name" value="ABC_transporter-like_CS"/>
</dbReference>
<dbReference type="GO" id="GO:0005524">
    <property type="term" value="F:ATP binding"/>
    <property type="evidence" value="ECO:0007669"/>
    <property type="project" value="UniProtKB-KW"/>
</dbReference>
<dbReference type="EMBL" id="NDYC01000040">
    <property type="protein sequence ID" value="OXZ26671.1"/>
    <property type="molecule type" value="Genomic_DNA"/>
</dbReference>
<dbReference type="Gene3D" id="3.40.50.300">
    <property type="entry name" value="P-loop containing nucleotide triphosphate hydrolases"/>
    <property type="match status" value="1"/>
</dbReference>
<dbReference type="InterPro" id="IPR003439">
    <property type="entry name" value="ABC_transporter-like_ATP-bd"/>
</dbReference>
<dbReference type="InterPro" id="IPR036640">
    <property type="entry name" value="ABC1_TM_sf"/>
</dbReference>
<keyword evidence="3" id="KW-1003">Cell membrane</keyword>
<evidence type="ECO:0000256" key="8">
    <source>
        <dbReference type="ARBA" id="ARBA00023136"/>
    </source>
</evidence>
<feature type="domain" description="ABC transporter" evidence="10">
    <location>
        <begin position="360"/>
        <end position="593"/>
    </location>
</feature>
<dbReference type="PANTHER" id="PTHR43394:SF1">
    <property type="entry name" value="ATP-BINDING CASSETTE SUB-FAMILY B MEMBER 10, MITOCHONDRIAL"/>
    <property type="match status" value="1"/>
</dbReference>
<dbReference type="SUPFAM" id="SSF90123">
    <property type="entry name" value="ABC transporter transmembrane region"/>
    <property type="match status" value="1"/>
</dbReference>
<dbReference type="RefSeq" id="WP_094206292.1">
    <property type="nucleotide sequence ID" value="NZ_JAPJPX010000005.1"/>
</dbReference>
<evidence type="ECO:0000256" key="7">
    <source>
        <dbReference type="ARBA" id="ARBA00022989"/>
    </source>
</evidence>
<dbReference type="InterPro" id="IPR027417">
    <property type="entry name" value="P-loop_NTPase"/>
</dbReference>
<evidence type="ECO:0000256" key="9">
    <source>
        <dbReference type="SAM" id="Phobius"/>
    </source>
</evidence>
<keyword evidence="4 9" id="KW-0812">Transmembrane</keyword>
<feature type="transmembrane region" description="Helical" evidence="9">
    <location>
        <begin position="160"/>
        <end position="179"/>
    </location>
</feature>
<dbReference type="PROSITE" id="PS00211">
    <property type="entry name" value="ABC_TRANSPORTER_1"/>
    <property type="match status" value="1"/>
</dbReference>
<feature type="transmembrane region" description="Helical" evidence="9">
    <location>
        <begin position="83"/>
        <end position="101"/>
    </location>
</feature>
<dbReference type="CDD" id="cd18547">
    <property type="entry name" value="ABC_6TM_Tm288_like"/>
    <property type="match status" value="1"/>
</dbReference>
<evidence type="ECO:0000256" key="1">
    <source>
        <dbReference type="ARBA" id="ARBA00004651"/>
    </source>
</evidence>
<keyword evidence="7 9" id="KW-1133">Transmembrane helix</keyword>
<evidence type="ECO:0000313" key="13">
    <source>
        <dbReference type="Proteomes" id="UP000215413"/>
    </source>
</evidence>
<sequence>MPRQVVNEKPKKFKKTLKEMVGYLKPYFPLILIAVVASVIATILQIIGPDKLKLITDEITKGLPKMVKGKPVLASINMDNVKSITIMLVIFYGSSLLLNLLQRFIMADVTQKISKSFREKIAVKINKLPFSYFDNTTYGDILSRVTNDVDTISQSLNQSIGTLLTSIVMLLGTLVMMIYNSGILTITTILSSLVGFVFITIIMKKSQKYFKAQQQNLGDINGQIEEVYTGHNVIKAYNAGERVIDEFEQMNTQLYTSAWKSQFLSGLMMPIMQFAGNFSYVMVCIVGGALAINGKISFGVIVAFMIYVRLFTNPLSDIAQSFNTLQRAAAAGERVFEFLNEKELEEENVTEKLDRAKGEVEFKDVRFGYNPDKIIIKDFSVKVNPGEKIAIVGPTGAGKTTIVNLLMRFYEINDGQILVDGIDTKNLSRENLRDQFCMVLQDSWVFEASVRENITFGEKDITDEELIDVCKRVNLDHFIRTLPNGYDTILNDKQSLSQGQLQLLTIARAMVSHAPMLILDEATSSVDTRTEIIVQDAMDELAKGRTSFVIAHRLSTIKNADLILVMKDGDIVEKGKHDELLAQDGFYAQLYNAQFERK</sequence>
<comment type="subcellular location">
    <subcellularLocation>
        <location evidence="1">Cell membrane</location>
        <topology evidence="1">Multi-pass membrane protein</topology>
    </subcellularLocation>
</comment>
<feature type="domain" description="ABC transmembrane type-1" evidence="11">
    <location>
        <begin position="32"/>
        <end position="327"/>
    </location>
</feature>
<keyword evidence="5" id="KW-0547">Nucleotide-binding</keyword>
<evidence type="ECO:0000313" key="12">
    <source>
        <dbReference type="EMBL" id="OXZ26671.1"/>
    </source>
</evidence>
<evidence type="ECO:0000256" key="4">
    <source>
        <dbReference type="ARBA" id="ARBA00022692"/>
    </source>
</evidence>
<reference evidence="13" key="1">
    <citation type="submission" date="2017-04" db="EMBL/GenBank/DDBJ databases">
        <title>Finegoldia magna isolated from orthopedic joint implant-associated infections.</title>
        <authorList>
            <person name="Bjorklund S."/>
            <person name="Bruggemann H."/>
            <person name="Jensen A."/>
            <person name="Hellmark B."/>
            <person name="Soderquist B."/>
        </authorList>
    </citation>
    <scope>NUCLEOTIDE SEQUENCE [LARGE SCALE GENOMIC DNA]</scope>
    <source>
        <strain evidence="13">CCUG 54800</strain>
    </source>
</reference>
<feature type="transmembrane region" description="Helical" evidence="9">
    <location>
        <begin position="21"/>
        <end position="47"/>
    </location>
</feature>
<dbReference type="PROSITE" id="PS50893">
    <property type="entry name" value="ABC_TRANSPORTER_2"/>
    <property type="match status" value="1"/>
</dbReference>
<evidence type="ECO:0000259" key="10">
    <source>
        <dbReference type="PROSITE" id="PS50893"/>
    </source>
</evidence>
<dbReference type="SMART" id="SM00382">
    <property type="entry name" value="AAA"/>
    <property type="match status" value="1"/>
</dbReference>
<name>A0A233V2R8_FINMA</name>
<evidence type="ECO:0000259" key="11">
    <source>
        <dbReference type="PROSITE" id="PS50929"/>
    </source>
</evidence>
<dbReference type="Gene3D" id="1.20.1560.10">
    <property type="entry name" value="ABC transporter type 1, transmembrane domain"/>
    <property type="match status" value="1"/>
</dbReference>
<evidence type="ECO:0000256" key="2">
    <source>
        <dbReference type="ARBA" id="ARBA00022448"/>
    </source>
</evidence>
<protein>
    <submittedName>
        <fullName evidence="12">ABC transporter</fullName>
    </submittedName>
</protein>
<keyword evidence="2" id="KW-0813">Transport</keyword>
<dbReference type="FunFam" id="1.20.1560.10:FF:000011">
    <property type="entry name" value="Multidrug ABC transporter ATP-binding protein"/>
    <property type="match status" value="1"/>
</dbReference>
<dbReference type="GO" id="GO:0005886">
    <property type="term" value="C:plasma membrane"/>
    <property type="evidence" value="ECO:0007669"/>
    <property type="project" value="UniProtKB-SubCell"/>
</dbReference>
<dbReference type="InterPro" id="IPR039421">
    <property type="entry name" value="Type_1_exporter"/>
</dbReference>
<dbReference type="GO" id="GO:0015421">
    <property type="term" value="F:ABC-type oligopeptide transporter activity"/>
    <property type="evidence" value="ECO:0007669"/>
    <property type="project" value="TreeGrafter"/>
</dbReference>
<dbReference type="Proteomes" id="UP000215413">
    <property type="component" value="Unassembled WGS sequence"/>
</dbReference>
<dbReference type="InterPro" id="IPR011527">
    <property type="entry name" value="ABC1_TM_dom"/>
</dbReference>
<accession>A0A233V2R8</accession>
<evidence type="ECO:0000256" key="3">
    <source>
        <dbReference type="ARBA" id="ARBA00022475"/>
    </source>
</evidence>
<dbReference type="GO" id="GO:0016887">
    <property type="term" value="F:ATP hydrolysis activity"/>
    <property type="evidence" value="ECO:0007669"/>
    <property type="project" value="InterPro"/>
</dbReference>
<dbReference type="FunFam" id="3.40.50.300:FF:000287">
    <property type="entry name" value="Multidrug ABC transporter ATP-binding protein"/>
    <property type="match status" value="1"/>
</dbReference>
<dbReference type="Pfam" id="PF00664">
    <property type="entry name" value="ABC_membrane"/>
    <property type="match status" value="1"/>
</dbReference>
<evidence type="ECO:0000256" key="6">
    <source>
        <dbReference type="ARBA" id="ARBA00022840"/>
    </source>
</evidence>